<organism evidence="1 2">
    <name type="scientific">Fodinicola feengrottensis</name>
    <dbReference type="NCBI Taxonomy" id="435914"/>
    <lineage>
        <taxon>Bacteria</taxon>
        <taxon>Bacillati</taxon>
        <taxon>Actinomycetota</taxon>
        <taxon>Actinomycetes</taxon>
        <taxon>Mycobacteriales</taxon>
        <taxon>Fodinicola</taxon>
    </lineage>
</organism>
<reference evidence="1 2" key="1">
    <citation type="journal article" date="2019" name="Int. J. Syst. Evol. Microbiol.">
        <title>The Global Catalogue of Microorganisms (GCM) 10K type strain sequencing project: providing services to taxonomists for standard genome sequencing and annotation.</title>
        <authorList>
            <consortium name="The Broad Institute Genomics Platform"/>
            <consortium name="The Broad Institute Genome Sequencing Center for Infectious Disease"/>
            <person name="Wu L."/>
            <person name="Ma J."/>
        </authorList>
    </citation>
    <scope>NUCLEOTIDE SEQUENCE [LARGE SCALE GENOMIC DNA]</scope>
    <source>
        <strain evidence="1 2">JCM 14718</strain>
    </source>
</reference>
<comment type="caution">
    <text evidence="1">The sequence shown here is derived from an EMBL/GenBank/DDBJ whole genome shotgun (WGS) entry which is preliminary data.</text>
</comment>
<evidence type="ECO:0000313" key="1">
    <source>
        <dbReference type="EMBL" id="GAA1720226.1"/>
    </source>
</evidence>
<gene>
    <name evidence="1" type="ORF">GCM10009765_80550</name>
</gene>
<accession>A0ABN2J8P1</accession>
<dbReference type="EMBL" id="BAAANY010000045">
    <property type="protein sequence ID" value="GAA1720226.1"/>
    <property type="molecule type" value="Genomic_DNA"/>
</dbReference>
<sequence length="56" mass="6557">MQLLINTIETQQEVIEYLLKRTDNLEESYASLLDKVDILELVTFPMACLRQDDDEP</sequence>
<keyword evidence="2" id="KW-1185">Reference proteome</keyword>
<dbReference type="RefSeq" id="WP_279580516.1">
    <property type="nucleotide sequence ID" value="NZ_WOTO01000015.1"/>
</dbReference>
<protein>
    <submittedName>
        <fullName evidence="1">Uncharacterized protein</fullName>
    </submittedName>
</protein>
<evidence type="ECO:0000313" key="2">
    <source>
        <dbReference type="Proteomes" id="UP001500618"/>
    </source>
</evidence>
<name>A0ABN2J8P1_9ACTN</name>
<dbReference type="Proteomes" id="UP001500618">
    <property type="component" value="Unassembled WGS sequence"/>
</dbReference>
<proteinExistence type="predicted"/>